<dbReference type="EMBL" id="CM046111">
    <property type="protein sequence ID" value="KAI8425323.1"/>
    <property type="molecule type" value="Genomic_DNA"/>
</dbReference>
<keyword evidence="2" id="KW-1185">Reference proteome</keyword>
<accession>A0ACC0JML0</accession>
<organism evidence="1 2">
    <name type="scientific">Choristoneura fumiferana</name>
    <name type="common">Spruce budworm moth</name>
    <name type="synonym">Archips fumiferana</name>
    <dbReference type="NCBI Taxonomy" id="7141"/>
    <lineage>
        <taxon>Eukaryota</taxon>
        <taxon>Metazoa</taxon>
        <taxon>Ecdysozoa</taxon>
        <taxon>Arthropoda</taxon>
        <taxon>Hexapoda</taxon>
        <taxon>Insecta</taxon>
        <taxon>Pterygota</taxon>
        <taxon>Neoptera</taxon>
        <taxon>Endopterygota</taxon>
        <taxon>Lepidoptera</taxon>
        <taxon>Glossata</taxon>
        <taxon>Ditrysia</taxon>
        <taxon>Tortricoidea</taxon>
        <taxon>Tortricidae</taxon>
        <taxon>Tortricinae</taxon>
        <taxon>Choristoneura</taxon>
    </lineage>
</organism>
<protein>
    <submittedName>
        <fullName evidence="1">Uncharacterized protein</fullName>
    </submittedName>
</protein>
<reference evidence="1 2" key="1">
    <citation type="journal article" date="2022" name="Genome Biol. Evol.">
        <title>The Spruce Budworm Genome: Reconstructing the Evolutionary History of Antifreeze Proteins.</title>
        <authorList>
            <person name="Beliveau C."/>
            <person name="Gagne P."/>
            <person name="Picq S."/>
            <person name="Vernygora O."/>
            <person name="Keeling C.I."/>
            <person name="Pinkney K."/>
            <person name="Doucet D."/>
            <person name="Wen F."/>
            <person name="Johnston J.S."/>
            <person name="Maaroufi H."/>
            <person name="Boyle B."/>
            <person name="Laroche J."/>
            <person name="Dewar K."/>
            <person name="Juretic N."/>
            <person name="Blackburn G."/>
            <person name="Nisole A."/>
            <person name="Brunet B."/>
            <person name="Brandao M."/>
            <person name="Lumley L."/>
            <person name="Duan J."/>
            <person name="Quan G."/>
            <person name="Lucarotti C.J."/>
            <person name="Roe A.D."/>
            <person name="Sperling F.A.H."/>
            <person name="Levesque R.C."/>
            <person name="Cusson M."/>
        </authorList>
    </citation>
    <scope>NUCLEOTIDE SEQUENCE [LARGE SCALE GENOMIC DNA]</scope>
    <source>
        <strain evidence="1">Glfc:IPQL:Cfum</strain>
    </source>
</reference>
<sequence length="2021" mass="223699">MPTLRTDSSYPTPQAQIAGKPQESSRMPIDCQRSTSGGKGNLGMFIERDPQICAAGIPSAQPDDKISDSLQHYLLKDEVDSLISDAIIPHKPPRPLPPLRHPMPLDKRYGGLFSDMAALINPPILTKFQTLVEDFKCTPYASYWHKPLGGVRDPTPMLPEGFDTKGTTFGKKTPFHGTLYDIVMPTTPMPENTSRKFPGEQTNRNYCKPAFNPDLTFGHRTGVDKRGTYAKCCLTDDRVKIGTGGRVVINSVLANFQDFTQPRIGTVLAPCDNIKDVPYGYAFGKLKRPDNLPQCLTTCELNPGIDVIRKCLKHLNSLRKCLSSRFDPSLIEPLLSMWQAFDGNCIEYKTFVRVINYREPSPEIPKIADLPDDCIDFRTTYTEMVKPNKPPDNSRMAGLPSGRYFDMDYPITPEGCSRAARTCLPHESDMKSCLNPSVLTLLHVSHRDMYAKREPDVVRRVFEKTGEKFTDERFETVWEEAKKLHSEGWVILRPNQTRMPIDCARAPTGGKGNVGMFIERSPMVCAAGIVTAQPYDNVLDSLKHYLLKDEVDALLSDAIKPDAKPRPLPPLRHLPQRDKRNAGPFGEVAELIKPPIKSKFQTLVEDLKCTSYSSYWKPLGQVRDPVPNLPKGFDVYGTTLGKAPTLGSYSLYDVVMPKNPPPDRTPKNKQAGTQVDRNYCRPAYNPNKIFGKRVNVDPRGIYMKCCLTDDRVMSGTALKMPLEVIQVTFQEEKQARLGVPLTPNNNINNVPEGYSFGVLKPPDNLPECLTTCEMNPGRDFFKKCLGHLNSVRIFLKKRYEASFFKHFYLYLRYHDKSKSGWLPKEIVYELCANKSIRFNPDLIEPLLSLWKAFDGKEIKYNSLVLAINFTQPSPELPRIWDIPDNCIDFRTTYSEMVKPGQEVGKRHMAGLPSGRYFDKDYSATPNDCCKAVTAYLPQESDMKSCLSQSILTILGVSHRDMYAKRDKATVKRVFEAAGEKFPDDSFEKVWEAAKKNHSQGLPKPVQSAQAKQPVSAIPDAAKLGDDVAKQGELVRSLKAAKSDKATVDAAVKTLLELKAKYKAATGQDWKPGATPAAAAPAAPAPAASGDAAKLSDDVAKQGELVRSLKAAKADKAAVDAAVKLLLELKAKYKAATGQDWKPGAAPAAAPAPAASGDSAKLGDDVAKQGELVRSLKAAKSDKATVDAAVKTLLDLRAKYKTATGQDWKPGVTPAAAPAPAASGDAAKLSDDVAKQGELVRSLKAAKSDKATVDAAVKTLLELKAKYKAATGQDWKPSSSPAPAPAQASATAQAAATAPASDGSQVAAVLQQITVQGDKIRKLKTDKAAKLVIDAEVKSLLSLKEQYKTLTGTPWTVNAVAPAAAPVKTEITMNGGDEKAVALAAEVAKQGEVVRDLKAKKADKAAIDAEVKKLLELKAKYQSETGSPYVAPAAPRESKPKEKKDKPKEKKEKPKEQSPKPPKEDSGSAVKKVTRLGLEASKDTDLSEWYSQVITKSEMIEYYDISGCYIFRPWSYSIWEVIKEFLSKNFKKLGVKDCYFPIFVSKAALEREKTHIADFAPEVAWVTHSGSSELAEHIAVRPTSETVMYPAYAKWLQSHRDLPIKLNQWNNVVVHNTEAMCLPSFDIMFPYRARRWEFKQPQPFLRTREFLWQEGHTAYRTFEEASKEVLQILDLYARVYEEFLAIPVIKGRKTEKEKFAGGDYTTTVEAFVPASGRGIQGATSHHLGQNFSKMFEIVYDDPDTQEKKYVFQNSWGLTTRTIGVMILVHGDDRGLVLPPRVADIQVVVVPCGITAATAGPEREKLMDQCKALVDELVASDIRAEGDYRDNYSPGWKFNHWELKGVPIRVELGPKDLAKGELVAVRRLTGEKLTFKRESATKDLGALLERTHNEMFEKATKERDERLSLVSKWEEFTSALERKHILLAPFCCEIPCEDNIKNDSARTDDDDTTDVKAPAMGAKSLCIPFKQPRELTASDRCIHPACNNKPNCVLIAIKTSIKSGRECLCEESNSTGTKPSITI</sequence>
<proteinExistence type="predicted"/>
<evidence type="ECO:0000313" key="1">
    <source>
        <dbReference type="EMBL" id="KAI8425323.1"/>
    </source>
</evidence>
<comment type="caution">
    <text evidence="1">The sequence shown here is derived from an EMBL/GenBank/DDBJ whole genome shotgun (WGS) entry which is preliminary data.</text>
</comment>
<dbReference type="Proteomes" id="UP001064048">
    <property type="component" value="Chromosome 11"/>
</dbReference>
<gene>
    <name evidence="1" type="ORF">MSG28_007095</name>
</gene>
<name>A0ACC0JML0_CHOFU</name>
<evidence type="ECO:0000313" key="2">
    <source>
        <dbReference type="Proteomes" id="UP001064048"/>
    </source>
</evidence>